<dbReference type="Proteomes" id="UP000824998">
    <property type="component" value="Unassembled WGS sequence"/>
</dbReference>
<reference evidence="2" key="1">
    <citation type="journal article" date="2021" name="IMA Fungus">
        <title>Genomic characterization of three marine fungi, including Emericellopsis atlantica sp. nov. with signatures of a generalist lifestyle and marine biomass degradation.</title>
        <authorList>
            <person name="Hagestad O.C."/>
            <person name="Hou L."/>
            <person name="Andersen J.H."/>
            <person name="Hansen E.H."/>
            <person name="Altermark B."/>
            <person name="Li C."/>
            <person name="Kuhnert E."/>
            <person name="Cox R.J."/>
            <person name="Crous P.W."/>
            <person name="Spatafora J.W."/>
            <person name="Lail K."/>
            <person name="Amirebrahimi M."/>
            <person name="Lipzen A."/>
            <person name="Pangilinan J."/>
            <person name="Andreopoulos W."/>
            <person name="Hayes R.D."/>
            <person name="Ng V."/>
            <person name="Grigoriev I.V."/>
            <person name="Jackson S.A."/>
            <person name="Sutton T.D.S."/>
            <person name="Dobson A.D.W."/>
            <person name="Rama T."/>
        </authorList>
    </citation>
    <scope>NUCLEOTIDE SEQUENCE</scope>
    <source>
        <strain evidence="2">TRa018bII</strain>
    </source>
</reference>
<dbReference type="AlphaFoldDB" id="A0A9P7YC84"/>
<feature type="compositionally biased region" description="Polar residues" evidence="1">
    <location>
        <begin position="79"/>
        <end position="88"/>
    </location>
</feature>
<dbReference type="EMBL" id="MU251629">
    <property type="protein sequence ID" value="KAG9231009.1"/>
    <property type="molecule type" value="Genomic_DNA"/>
</dbReference>
<gene>
    <name evidence="2" type="ORF">BJ875DRAFT_487406</name>
</gene>
<dbReference type="OrthoDB" id="3496624at2759"/>
<proteinExistence type="predicted"/>
<name>A0A9P7YC84_9HELO</name>
<organism evidence="2 3">
    <name type="scientific">Amylocarpus encephaloides</name>
    <dbReference type="NCBI Taxonomy" id="45428"/>
    <lineage>
        <taxon>Eukaryota</taxon>
        <taxon>Fungi</taxon>
        <taxon>Dikarya</taxon>
        <taxon>Ascomycota</taxon>
        <taxon>Pezizomycotina</taxon>
        <taxon>Leotiomycetes</taxon>
        <taxon>Helotiales</taxon>
        <taxon>Helotiales incertae sedis</taxon>
        <taxon>Amylocarpus</taxon>
    </lineage>
</organism>
<feature type="region of interest" description="Disordered" evidence="1">
    <location>
        <begin position="688"/>
        <end position="719"/>
    </location>
</feature>
<evidence type="ECO:0000313" key="2">
    <source>
        <dbReference type="EMBL" id="KAG9231009.1"/>
    </source>
</evidence>
<protein>
    <submittedName>
        <fullName evidence="2">Uncharacterized protein</fullName>
    </submittedName>
</protein>
<feature type="compositionally biased region" description="Basic residues" evidence="1">
    <location>
        <begin position="765"/>
        <end position="789"/>
    </location>
</feature>
<feature type="compositionally biased region" description="Polar residues" evidence="1">
    <location>
        <begin position="749"/>
        <end position="764"/>
    </location>
</feature>
<feature type="compositionally biased region" description="Low complexity" evidence="1">
    <location>
        <begin position="439"/>
        <end position="465"/>
    </location>
</feature>
<accession>A0A9P7YC84</accession>
<sequence length="789" mass="87916">MEEFQLIDMLEDHTAGFSDTARTHGTPTQSFPHVPVSCEKSPSNNENKDQGRAVKLSFDPGTKAATLTPRRRRYKVPATDNSPSSTQDEVMPSFKLPLRPTTLPRTRHPSRTSLPVWEAGKVSNPRPNRQPPDAASAGPNTASSKLLRSNHAGTDFSPSNHHPDLASCLPKEPTQVPGEPSNETIAVRAGCDTYILLTPPSSPEIIAGLYVDDATFSDTSLSPGDDTSIDANQYKTIIEQQYNDHQGFFWNSAAHLLEEHYLHPEYLTKSEFISLVCGTTADTSSWLRDNLPEIKHRASKRWMNANYALRNAGISPWEIDAEFMEAFEFMDDEEQRIFIQSYQRLERHVANAEEDLRLGRQEREHYASLSLPGKHDFIKKHKFSAQLEADMGAEETRAAKRRPRVESLKARKAEKLQVLKEKLDEMKQIEQSIRDLENGSSRSSSSLGSHYSESSGENSPSSNGSEYHENVDQRNPIFQNHLSFGLGAEADDPFVDPVGLPTKGTLFHQYAIPEPRTSQQPLITTPNPLNSLKPERTNKMPYYDGVEYQGYVDDSWLCFENIPPNPNPLTESNLASRLIVNNGPTITTSHAEESSGGSERELSYEGASTKINEIQNDEFPIIEDGNKAKAEERASVMAKLTRLAKLLHVDTSYTARTKFSGENSSQEEGAQTKISIEDVAVDSSIEKLQHSQGPTTKDSMLSITSESSPTSTIDHKPTTKKVVSATRNLDHDFPKSFHVEFLEPVLKRSATNGGDSGEKSTSAKPTRRSIRKKMSKLFGSLRRKERATH</sequence>
<feature type="compositionally biased region" description="Low complexity" evidence="1">
    <location>
        <begin position="699"/>
        <end position="712"/>
    </location>
</feature>
<evidence type="ECO:0000256" key="1">
    <source>
        <dbReference type="SAM" id="MobiDB-lite"/>
    </source>
</evidence>
<evidence type="ECO:0000313" key="3">
    <source>
        <dbReference type="Proteomes" id="UP000824998"/>
    </source>
</evidence>
<comment type="caution">
    <text evidence="2">The sequence shown here is derived from an EMBL/GenBank/DDBJ whole genome shotgun (WGS) entry which is preliminary data.</text>
</comment>
<feature type="region of interest" description="Disordered" evidence="1">
    <location>
        <begin position="433"/>
        <end position="469"/>
    </location>
</feature>
<feature type="region of interest" description="Disordered" evidence="1">
    <location>
        <begin position="17"/>
        <end position="181"/>
    </location>
</feature>
<feature type="region of interest" description="Disordered" evidence="1">
    <location>
        <begin position="747"/>
        <end position="789"/>
    </location>
</feature>
<feature type="compositionally biased region" description="Polar residues" evidence="1">
    <location>
        <begin position="138"/>
        <end position="147"/>
    </location>
</feature>
<keyword evidence="3" id="KW-1185">Reference proteome</keyword>